<keyword evidence="3" id="KW-0479">Metal-binding</keyword>
<dbReference type="RefSeq" id="WP_011171447.1">
    <property type="nucleotide sequence ID" value="NZ_AP011528.1"/>
</dbReference>
<keyword evidence="5" id="KW-0408">Iron</keyword>
<dbReference type="InterPro" id="IPR050294">
    <property type="entry name" value="RnfB_subfamily"/>
</dbReference>
<sequence length="167" mass="18065">MKKVMMVNEACDNCGDCVKSCSEVHEVSGISIWEHEGRYLPVVCQHCTSSPCMEVCPVSAIESKDGVIYLDKESCIGCGLCAMACPFGAIYISGKTAHKCDLCFGRDEQACVKACSKRCLEVVNVDELVMDKKLNNIENLTVLGSKGKSKKKKGLLSLVTASSRCNP</sequence>
<dbReference type="SUPFAM" id="SSF54862">
    <property type="entry name" value="4Fe-4S ferredoxins"/>
    <property type="match status" value="1"/>
</dbReference>
<dbReference type="Gene3D" id="3.30.70.20">
    <property type="match status" value="2"/>
</dbReference>
<evidence type="ECO:0000259" key="7">
    <source>
        <dbReference type="PROSITE" id="PS51379"/>
    </source>
</evidence>
<dbReference type="PANTHER" id="PTHR42859:SF10">
    <property type="entry name" value="DIMETHYLSULFOXIDE REDUCTASE CHAIN B"/>
    <property type="match status" value="1"/>
</dbReference>
<dbReference type="KEGG" id="mmao:MMOS7_16090"/>
<proteinExistence type="predicted"/>
<keyword evidence="6" id="KW-0411">Iron-sulfur</keyword>
<dbReference type="Pfam" id="PF13247">
    <property type="entry name" value="Fer4_11"/>
    <property type="match status" value="1"/>
</dbReference>
<dbReference type="Proteomes" id="UP000263689">
    <property type="component" value="Chromosome"/>
</dbReference>
<name>A0A2Z5PLX8_METMI</name>
<accession>A0A2Z5PLX8</accession>
<organism evidence="8 9">
    <name type="scientific">Methanococcus maripaludis OS7</name>
    <dbReference type="NCBI Taxonomy" id="637915"/>
    <lineage>
        <taxon>Archaea</taxon>
        <taxon>Methanobacteriati</taxon>
        <taxon>Methanobacteriota</taxon>
        <taxon>Methanomada group</taxon>
        <taxon>Methanococci</taxon>
        <taxon>Methanococcales</taxon>
        <taxon>Methanococcaceae</taxon>
        <taxon>Methanococcus</taxon>
    </lineage>
</organism>
<dbReference type="PROSITE" id="PS51379">
    <property type="entry name" value="4FE4S_FER_2"/>
    <property type="match status" value="2"/>
</dbReference>
<evidence type="ECO:0000256" key="1">
    <source>
        <dbReference type="ARBA" id="ARBA00022448"/>
    </source>
</evidence>
<dbReference type="AlphaFoldDB" id="A0A2Z5PLX8"/>
<dbReference type="EMBL" id="AP011528">
    <property type="protein sequence ID" value="BAP63695.1"/>
    <property type="molecule type" value="Genomic_DNA"/>
</dbReference>
<evidence type="ECO:0000256" key="2">
    <source>
        <dbReference type="ARBA" id="ARBA00022485"/>
    </source>
</evidence>
<dbReference type="GO" id="GO:0046872">
    <property type="term" value="F:metal ion binding"/>
    <property type="evidence" value="ECO:0007669"/>
    <property type="project" value="UniProtKB-KW"/>
</dbReference>
<reference evidence="8 9" key="1">
    <citation type="submission" date="2009-06" db="EMBL/GenBank/DDBJ databases">
        <title>Molecular Evidence for Microbiologically Influenced Corrosion from genome of Methanogen.</title>
        <authorList>
            <person name="Ito N."/>
            <person name="Tsurumaru H."/>
            <person name="Shimizu A."/>
            <person name="Harada T."/>
            <person name="Hosoyama A."/>
            <person name="Horikawa H."/>
            <person name="Wakai S."/>
            <person name="Sasaki K."/>
            <person name="Nishijima K."/>
            <person name="Ataku H."/>
            <person name="Yamazaki J."/>
            <person name="Mise M."/>
            <person name="Yamazaki S."/>
            <person name="Tanikawa S."/>
            <person name="Harayama S."/>
            <person name="Fujita N."/>
        </authorList>
    </citation>
    <scope>NUCLEOTIDE SEQUENCE [LARGE SCALE GENOMIC DNA]</scope>
    <source>
        <strain evidence="9">OS7 ( NBRC 103642)</strain>
    </source>
</reference>
<evidence type="ECO:0000313" key="9">
    <source>
        <dbReference type="Proteomes" id="UP000263689"/>
    </source>
</evidence>
<evidence type="ECO:0000313" key="8">
    <source>
        <dbReference type="EMBL" id="BAP63695.1"/>
    </source>
</evidence>
<keyword evidence="1" id="KW-0813">Transport</keyword>
<keyword evidence="4" id="KW-0249">Electron transport</keyword>
<gene>
    <name evidence="8" type="primary">porE</name>
    <name evidence="8" type="ORF">MMOS7_16090</name>
</gene>
<keyword evidence="8" id="KW-0670">Pyruvate</keyword>
<feature type="domain" description="4Fe-4S ferredoxin-type" evidence="7">
    <location>
        <begin position="66"/>
        <end position="95"/>
    </location>
</feature>
<dbReference type="PROSITE" id="PS00198">
    <property type="entry name" value="4FE4S_FER_1"/>
    <property type="match status" value="1"/>
</dbReference>
<protein>
    <submittedName>
        <fullName evidence="8">Pyruvate oxidoreductase cysteine-rich subunit 1</fullName>
        <ecNumber evidence="8">1.2.7.1</ecNumber>
    </submittedName>
</protein>
<evidence type="ECO:0000256" key="5">
    <source>
        <dbReference type="ARBA" id="ARBA00023004"/>
    </source>
</evidence>
<dbReference type="GO" id="GO:0019164">
    <property type="term" value="F:pyruvate synthase activity"/>
    <property type="evidence" value="ECO:0007669"/>
    <property type="project" value="UniProtKB-EC"/>
</dbReference>
<keyword evidence="2" id="KW-0004">4Fe-4S</keyword>
<dbReference type="InterPro" id="IPR017896">
    <property type="entry name" value="4Fe4S_Fe-S-bd"/>
</dbReference>
<evidence type="ECO:0000256" key="6">
    <source>
        <dbReference type="ARBA" id="ARBA00023014"/>
    </source>
</evidence>
<evidence type="ECO:0000256" key="4">
    <source>
        <dbReference type="ARBA" id="ARBA00022982"/>
    </source>
</evidence>
<dbReference type="GO" id="GO:0051539">
    <property type="term" value="F:4 iron, 4 sulfur cluster binding"/>
    <property type="evidence" value="ECO:0007669"/>
    <property type="project" value="UniProtKB-KW"/>
</dbReference>
<dbReference type="GeneID" id="37876098"/>
<feature type="domain" description="4Fe-4S ferredoxin-type" evidence="7">
    <location>
        <begin position="2"/>
        <end position="30"/>
    </location>
</feature>
<keyword evidence="8" id="KW-0560">Oxidoreductase</keyword>
<evidence type="ECO:0000256" key="3">
    <source>
        <dbReference type="ARBA" id="ARBA00022723"/>
    </source>
</evidence>
<dbReference type="EC" id="1.2.7.1" evidence="8"/>
<dbReference type="InterPro" id="IPR017900">
    <property type="entry name" value="4Fe4S_Fe_S_CS"/>
</dbReference>
<dbReference type="PANTHER" id="PTHR42859">
    <property type="entry name" value="OXIDOREDUCTASE"/>
    <property type="match status" value="1"/>
</dbReference>